<feature type="transmembrane region" description="Helical" evidence="2">
    <location>
        <begin position="238"/>
        <end position="260"/>
    </location>
</feature>
<feature type="transmembrane region" description="Helical" evidence="2">
    <location>
        <begin position="152"/>
        <end position="171"/>
    </location>
</feature>
<feature type="transmembrane region" description="Helical" evidence="2">
    <location>
        <begin position="281"/>
        <end position="303"/>
    </location>
</feature>
<dbReference type="InParanoid" id="A0A1E5R004"/>
<evidence type="ECO:0000313" key="3">
    <source>
        <dbReference type="EMBL" id="OEJ80235.1"/>
    </source>
</evidence>
<proteinExistence type="predicted"/>
<evidence type="ECO:0000313" key="4">
    <source>
        <dbReference type="Proteomes" id="UP000095728"/>
    </source>
</evidence>
<keyword evidence="2" id="KW-1133">Transmembrane helix</keyword>
<dbReference type="Proteomes" id="UP000095728">
    <property type="component" value="Unassembled WGS sequence"/>
</dbReference>
<gene>
    <name evidence="3" type="ORF">AWRI3579_g4660</name>
</gene>
<evidence type="ECO:0008006" key="5">
    <source>
        <dbReference type="Google" id="ProtNLM"/>
    </source>
</evidence>
<keyword evidence="2" id="KW-0812">Transmembrane</keyword>
<dbReference type="AlphaFoldDB" id="A0A1E5R004"/>
<feature type="transmembrane region" description="Helical" evidence="2">
    <location>
        <begin position="211"/>
        <end position="232"/>
    </location>
</feature>
<dbReference type="OrthoDB" id="191995at2759"/>
<sequence length="535" mass="61245">MRNDIENLSMKSSRDVEKEEQKAKSDDGEEKQQQQQQDSYANKYGPAKCKWIDAPESAKRGNLFIKPYALNYFHDGVLYRTQESRGSTIFEMFFDLLYVGIVANLAQGCISESNGISLARDILLFLPCWQIWGDMRDFMDYYYNNDMIQKTYVLWIMFLMVTYANNAATVVQNDKALTGLVVACYMLARFSFATIVLVYNVFFVKEHRKQMLWYCAFVYGSVIMAGFVILPTRMYQKIIIVCCLYFWDNLSYSISFSAWFKKLIRAEFYAAMNIEHEIQRHNSFVTIAIGEFLYPIVAYAPASGGLNETTARCTCVLVIAYCLTWFYFAGEGSRKAIHAIRRHSITGLCWIQFHLPLIISLQLAANGAGVLTTSKVDHPNSITDPSALGMPRKNYLQDVQIYFGAGLAVSLTVLTCLALLDKGLDDKRFWIITPPMRILPRILWGLAIFGMSFAKMKITLYMGLSALFLTIQLIFENIVEAKSFSRNKEEEQNNQASKGRPEDEQDKDLLAKQQGNKAQEFENEESDYKDSEKSF</sequence>
<feature type="compositionally biased region" description="Basic and acidic residues" evidence="1">
    <location>
        <begin position="526"/>
        <end position="535"/>
    </location>
</feature>
<dbReference type="PANTHER" id="PTHR36840:SF1">
    <property type="entry name" value="BLL5714 PROTEIN"/>
    <property type="match status" value="1"/>
</dbReference>
<feature type="transmembrane region" description="Helical" evidence="2">
    <location>
        <begin position="348"/>
        <end position="365"/>
    </location>
</feature>
<dbReference type="PANTHER" id="PTHR36840">
    <property type="entry name" value="BLL5714 PROTEIN"/>
    <property type="match status" value="1"/>
</dbReference>
<evidence type="ECO:0000256" key="1">
    <source>
        <dbReference type="SAM" id="MobiDB-lite"/>
    </source>
</evidence>
<feature type="transmembrane region" description="Helical" evidence="2">
    <location>
        <begin position="438"/>
        <end position="454"/>
    </location>
</feature>
<feature type="region of interest" description="Disordered" evidence="1">
    <location>
        <begin position="1"/>
        <end position="42"/>
    </location>
</feature>
<reference evidence="4" key="1">
    <citation type="journal article" date="2016" name="Genome Announc.">
        <title>Genome sequences of three species of Hanseniaspora isolated from spontaneous wine fermentations.</title>
        <authorList>
            <person name="Sternes P.R."/>
            <person name="Lee D."/>
            <person name="Kutyna D.R."/>
            <person name="Borneman A.R."/>
        </authorList>
    </citation>
    <scope>NUCLEOTIDE SEQUENCE [LARGE SCALE GENOMIC DNA]</scope>
    <source>
        <strain evidence="4">AWRI3579</strain>
    </source>
</reference>
<accession>A0A1E5R004</accession>
<dbReference type="InterPro" id="IPR010640">
    <property type="entry name" value="Low_temperature_requirement_A"/>
</dbReference>
<comment type="caution">
    <text evidence="3">The sequence shown here is derived from an EMBL/GenBank/DDBJ whole genome shotgun (WGS) entry which is preliminary data.</text>
</comment>
<feature type="transmembrane region" description="Helical" evidence="2">
    <location>
        <begin position="309"/>
        <end position="328"/>
    </location>
</feature>
<keyword evidence="4" id="KW-1185">Reference proteome</keyword>
<feature type="region of interest" description="Disordered" evidence="1">
    <location>
        <begin position="486"/>
        <end position="535"/>
    </location>
</feature>
<dbReference type="Pfam" id="PF06772">
    <property type="entry name" value="LtrA"/>
    <property type="match status" value="1"/>
</dbReference>
<feature type="compositionally biased region" description="Basic and acidic residues" evidence="1">
    <location>
        <begin position="499"/>
        <end position="510"/>
    </location>
</feature>
<dbReference type="EMBL" id="LPNM01000017">
    <property type="protein sequence ID" value="OEJ80235.1"/>
    <property type="molecule type" value="Genomic_DNA"/>
</dbReference>
<evidence type="ECO:0000256" key="2">
    <source>
        <dbReference type="SAM" id="Phobius"/>
    </source>
</evidence>
<dbReference type="STRING" id="56408.A0A1E5R004"/>
<keyword evidence="2" id="KW-0472">Membrane</keyword>
<protein>
    <recommendedName>
        <fullName evidence="5">Low temperature requirement protein A</fullName>
    </recommendedName>
</protein>
<feature type="transmembrane region" description="Helical" evidence="2">
    <location>
        <begin position="177"/>
        <end position="199"/>
    </location>
</feature>
<organism evidence="3 4">
    <name type="scientific">Hanseniaspora osmophila</name>
    <dbReference type="NCBI Taxonomy" id="56408"/>
    <lineage>
        <taxon>Eukaryota</taxon>
        <taxon>Fungi</taxon>
        <taxon>Dikarya</taxon>
        <taxon>Ascomycota</taxon>
        <taxon>Saccharomycotina</taxon>
        <taxon>Saccharomycetes</taxon>
        <taxon>Saccharomycodales</taxon>
        <taxon>Saccharomycodaceae</taxon>
        <taxon>Hanseniaspora</taxon>
    </lineage>
</organism>
<feature type="transmembrane region" description="Helical" evidence="2">
    <location>
        <begin position="399"/>
        <end position="420"/>
    </location>
</feature>
<feature type="compositionally biased region" description="Basic and acidic residues" evidence="1">
    <location>
        <begin position="12"/>
        <end position="32"/>
    </location>
</feature>
<name>A0A1E5R004_9ASCO</name>